<dbReference type="InterPro" id="IPR036354">
    <property type="entry name" value="Prot_inh_pot1_sf"/>
</dbReference>
<dbReference type="GO" id="GO:0004867">
    <property type="term" value="F:serine-type endopeptidase inhibitor activity"/>
    <property type="evidence" value="ECO:0007669"/>
    <property type="project" value="UniProtKB-KW"/>
</dbReference>
<evidence type="ECO:0000256" key="3">
    <source>
        <dbReference type="ARBA" id="ARBA00022900"/>
    </source>
</evidence>
<dbReference type="MEROPS" id="I13.009"/>
<sequence>GMDFFMNARECPGKQEWPELVGEYGYKAAAIIERENPNVRSIVKHERSGFTKDFRCDRVWVVVDSTGVVVRTPRVT</sequence>
<reference evidence="4" key="1">
    <citation type="journal article" date="1999" name="Plant Mol. Biol.">
        <title>Cloning and characterization of a trypsin inhibitor cDNA from amaranth (Amaranthus hypochondriacus) seeds.</title>
        <authorList>
            <person name="Valdes-Rodriguez S."/>
            <person name="Blanco-Labra A."/>
            <person name="Gutierrez-Benicio G."/>
            <person name="Boradenenko A."/>
            <person name="Herrera-Estrella A."/>
            <person name="Simpson J."/>
        </authorList>
    </citation>
    <scope>NUCLEOTIDE SEQUENCE</scope>
</reference>
<dbReference type="Gene3D" id="3.30.10.10">
    <property type="entry name" value="Trypsin Inhibitor V, subunit A"/>
    <property type="match status" value="1"/>
</dbReference>
<protein>
    <submittedName>
        <fullName evidence="4">Trypsin inhibitor</fullName>
    </submittedName>
</protein>
<feature type="non-terminal residue" evidence="4">
    <location>
        <position position="1"/>
    </location>
</feature>
<dbReference type="Pfam" id="PF00280">
    <property type="entry name" value="potato_inhibit"/>
    <property type="match status" value="1"/>
</dbReference>
<dbReference type="PROSITE" id="PS00285">
    <property type="entry name" value="POTATO_INHIBITOR"/>
    <property type="match status" value="1"/>
</dbReference>
<accession>Q9SNV6</accession>
<dbReference type="AlphaFoldDB" id="Q9SNV6"/>
<dbReference type="SUPFAM" id="SSF54654">
    <property type="entry name" value="CI-2 family of serine protease inhibitors"/>
    <property type="match status" value="1"/>
</dbReference>
<keyword evidence="3" id="KW-0722">Serine protease inhibitor</keyword>
<proteinExistence type="evidence at transcript level"/>
<evidence type="ECO:0000256" key="1">
    <source>
        <dbReference type="ARBA" id="ARBA00008210"/>
    </source>
</evidence>
<dbReference type="PANTHER" id="PTHR33091:SF83">
    <property type="entry name" value="SERINE PROTEASE INHIBITOR, POTATO INHIBITOR I-TYPE FAMILY PROTEIN-RELATED"/>
    <property type="match status" value="1"/>
</dbReference>
<dbReference type="GO" id="GO:0009611">
    <property type="term" value="P:response to wounding"/>
    <property type="evidence" value="ECO:0007669"/>
    <property type="project" value="InterPro"/>
</dbReference>
<name>Q9SNV6_AMAHP</name>
<dbReference type="EMBL" id="AJ132473">
    <property type="protein sequence ID" value="CAB61327.1"/>
    <property type="molecule type" value="mRNA"/>
</dbReference>
<dbReference type="PANTHER" id="PTHR33091">
    <property type="entry name" value="PROTEIN, PUTATIVE, EXPRESSED-RELATED"/>
    <property type="match status" value="1"/>
</dbReference>
<evidence type="ECO:0000256" key="2">
    <source>
        <dbReference type="ARBA" id="ARBA00022690"/>
    </source>
</evidence>
<dbReference type="InterPro" id="IPR000864">
    <property type="entry name" value="Prot_inh_pot1"/>
</dbReference>
<comment type="similarity">
    <text evidence="1">Belongs to the protease inhibitor I13 (potato type I serine protease inhibitor) family.</text>
</comment>
<reference evidence="4" key="2">
    <citation type="submission" date="1999-02" db="EMBL/GenBank/DDBJ databases">
        <authorList>
            <person name="Valdes-Rodriguez S.E."/>
        </authorList>
    </citation>
    <scope>NUCLEOTIDE SEQUENCE</scope>
</reference>
<dbReference type="SMR" id="Q9SNV6"/>
<evidence type="ECO:0000313" key="4">
    <source>
        <dbReference type="EMBL" id="CAB61327.1"/>
    </source>
</evidence>
<keyword evidence="2" id="KW-0646">Protease inhibitor</keyword>
<organism evidence="4">
    <name type="scientific">Amaranthus hypochondriacus</name>
    <name type="common">Prince-of-Wales feather</name>
    <name type="synonym">Amaranthus hybridus var. hypochondriacus</name>
    <dbReference type="NCBI Taxonomy" id="28502"/>
    <lineage>
        <taxon>Eukaryota</taxon>
        <taxon>Viridiplantae</taxon>
        <taxon>Streptophyta</taxon>
        <taxon>Embryophyta</taxon>
        <taxon>Tracheophyta</taxon>
        <taxon>Spermatophyta</taxon>
        <taxon>Magnoliopsida</taxon>
        <taxon>eudicotyledons</taxon>
        <taxon>Gunneridae</taxon>
        <taxon>Pentapetalae</taxon>
        <taxon>Caryophyllales</taxon>
        <taxon>Amaranthaceae</taxon>
        <taxon>Amaranthus</taxon>
    </lineage>
</organism>